<feature type="transmembrane region" description="Helical" evidence="8">
    <location>
        <begin position="265"/>
        <end position="284"/>
    </location>
</feature>
<dbReference type="EMBL" id="BSRI01000001">
    <property type="protein sequence ID" value="GLV54607.1"/>
    <property type="molecule type" value="Genomic_DNA"/>
</dbReference>
<evidence type="ECO:0000256" key="6">
    <source>
        <dbReference type="ARBA" id="ARBA00022989"/>
    </source>
</evidence>
<feature type="transmembrane region" description="Helical" evidence="8">
    <location>
        <begin position="209"/>
        <end position="229"/>
    </location>
</feature>
<organism evidence="10 11">
    <name type="scientific">Dictyobacter halimunensis</name>
    <dbReference type="NCBI Taxonomy" id="3026934"/>
    <lineage>
        <taxon>Bacteria</taxon>
        <taxon>Bacillati</taxon>
        <taxon>Chloroflexota</taxon>
        <taxon>Ktedonobacteria</taxon>
        <taxon>Ktedonobacterales</taxon>
        <taxon>Dictyobacteraceae</taxon>
        <taxon>Dictyobacter</taxon>
    </lineage>
</organism>
<feature type="transmembrane region" description="Helical" evidence="8">
    <location>
        <begin position="71"/>
        <end position="93"/>
    </location>
</feature>
<evidence type="ECO:0000313" key="10">
    <source>
        <dbReference type="EMBL" id="GLV54607.1"/>
    </source>
</evidence>
<sequence length="303" mass="32949">MSLSARKASPSLPEMSARPRKHVYFGIDTLVLILVLLYLLIPLGTAFAFGISNGKSIDLSSYQQIFSDGDFYQTLLFSLGLSLATTFLTIIVVTPTAYWVQTRLPQARPIMDILALIPFAMPAIVMALGLVQVYGTPNTLISILSFGLVPLLSNPPFNVINTPPLLVCAYLIISLPFVYRPIDNSLRAINTQTLTEAAYSLGCGWWKTFFAIILPNILPGVISASLLTFSTAMGEFTLASLFSITTFPIYLNVTGQSDPHKAASLTIVSFMLTLICVLAMLLLVRRRSSGTKESASLDIVATK</sequence>
<gene>
    <name evidence="10" type="ORF">KDH_14540</name>
</gene>
<comment type="similarity">
    <text evidence="2">Belongs to the binding-protein-dependent transport system permease family. CysTW subfamily.</text>
</comment>
<dbReference type="Gene3D" id="1.10.3720.10">
    <property type="entry name" value="MetI-like"/>
    <property type="match status" value="1"/>
</dbReference>
<dbReference type="PANTHER" id="PTHR42929:SF3">
    <property type="entry name" value="PUTRESCINE TRANSPORT SYSTEM PERMEASE PROTEIN POTH"/>
    <property type="match status" value="1"/>
</dbReference>
<dbReference type="PROSITE" id="PS50928">
    <property type="entry name" value="ABC_TM1"/>
    <property type="match status" value="1"/>
</dbReference>
<evidence type="ECO:0000256" key="3">
    <source>
        <dbReference type="ARBA" id="ARBA00022448"/>
    </source>
</evidence>
<name>A0ABQ6FMV7_9CHLR</name>
<evidence type="ECO:0000256" key="5">
    <source>
        <dbReference type="ARBA" id="ARBA00022692"/>
    </source>
</evidence>
<comment type="caution">
    <text evidence="10">The sequence shown here is derived from an EMBL/GenBank/DDBJ whole genome shotgun (WGS) entry which is preliminary data.</text>
</comment>
<keyword evidence="6 8" id="KW-1133">Transmembrane helix</keyword>
<evidence type="ECO:0000256" key="1">
    <source>
        <dbReference type="ARBA" id="ARBA00004651"/>
    </source>
</evidence>
<evidence type="ECO:0000259" key="9">
    <source>
        <dbReference type="PROSITE" id="PS50928"/>
    </source>
</evidence>
<keyword evidence="3 8" id="KW-0813">Transport</keyword>
<feature type="transmembrane region" description="Helical" evidence="8">
    <location>
        <begin position="23"/>
        <end position="51"/>
    </location>
</feature>
<evidence type="ECO:0000256" key="8">
    <source>
        <dbReference type="RuleBase" id="RU363032"/>
    </source>
</evidence>
<dbReference type="PANTHER" id="PTHR42929">
    <property type="entry name" value="INNER MEMBRANE ABC TRANSPORTER PERMEASE PROTEIN YDCU-RELATED-RELATED"/>
    <property type="match status" value="1"/>
</dbReference>
<keyword evidence="5 8" id="KW-0812">Transmembrane</keyword>
<keyword evidence="11" id="KW-1185">Reference proteome</keyword>
<evidence type="ECO:0000256" key="2">
    <source>
        <dbReference type="ARBA" id="ARBA00007069"/>
    </source>
</evidence>
<dbReference type="InterPro" id="IPR000515">
    <property type="entry name" value="MetI-like"/>
</dbReference>
<feature type="transmembrane region" description="Helical" evidence="8">
    <location>
        <begin position="113"/>
        <end position="134"/>
    </location>
</feature>
<keyword evidence="7 8" id="KW-0472">Membrane</keyword>
<reference evidence="10 11" key="1">
    <citation type="submission" date="2023-02" db="EMBL/GenBank/DDBJ databases">
        <title>Dictyobacter halimunensis sp. nov., a new member of the class Ktedonobacteria from forest soil in a geothermal area.</title>
        <authorList>
            <person name="Rachmania M.K."/>
            <person name="Ningsih F."/>
            <person name="Sakai Y."/>
            <person name="Yabe S."/>
            <person name="Yokota A."/>
            <person name="Sjamsuridzal W."/>
        </authorList>
    </citation>
    <scope>NUCLEOTIDE SEQUENCE [LARGE SCALE GENOMIC DNA]</scope>
    <source>
        <strain evidence="10 11">S3.2.2.5</strain>
    </source>
</reference>
<dbReference type="RefSeq" id="WP_338248272.1">
    <property type="nucleotide sequence ID" value="NZ_BSRI01000001.1"/>
</dbReference>
<proteinExistence type="inferred from homology"/>
<keyword evidence="4" id="KW-1003">Cell membrane</keyword>
<feature type="transmembrane region" description="Helical" evidence="8">
    <location>
        <begin position="164"/>
        <end position="182"/>
    </location>
</feature>
<dbReference type="Proteomes" id="UP001344906">
    <property type="component" value="Unassembled WGS sequence"/>
</dbReference>
<protein>
    <submittedName>
        <fullName evidence="10">Spermidine/putrescine ABC transporter permease</fullName>
    </submittedName>
</protein>
<dbReference type="CDD" id="cd06261">
    <property type="entry name" value="TM_PBP2"/>
    <property type="match status" value="1"/>
</dbReference>
<accession>A0ABQ6FMV7</accession>
<dbReference type="InterPro" id="IPR035906">
    <property type="entry name" value="MetI-like_sf"/>
</dbReference>
<dbReference type="Pfam" id="PF00528">
    <property type="entry name" value="BPD_transp_1"/>
    <property type="match status" value="1"/>
</dbReference>
<evidence type="ECO:0000256" key="4">
    <source>
        <dbReference type="ARBA" id="ARBA00022475"/>
    </source>
</evidence>
<evidence type="ECO:0000313" key="11">
    <source>
        <dbReference type="Proteomes" id="UP001344906"/>
    </source>
</evidence>
<evidence type="ECO:0000256" key="7">
    <source>
        <dbReference type="ARBA" id="ARBA00023136"/>
    </source>
</evidence>
<comment type="subcellular location">
    <subcellularLocation>
        <location evidence="1 8">Cell membrane</location>
        <topology evidence="1 8">Multi-pass membrane protein</topology>
    </subcellularLocation>
</comment>
<dbReference type="SUPFAM" id="SSF161098">
    <property type="entry name" value="MetI-like"/>
    <property type="match status" value="1"/>
</dbReference>
<feature type="domain" description="ABC transmembrane type-1" evidence="9">
    <location>
        <begin position="75"/>
        <end position="283"/>
    </location>
</feature>